<dbReference type="PANTHER" id="PTHR45528">
    <property type="entry name" value="SENSOR HISTIDINE KINASE CPXA"/>
    <property type="match status" value="1"/>
</dbReference>
<dbReference type="InterPro" id="IPR036890">
    <property type="entry name" value="HATPase_C_sf"/>
</dbReference>
<feature type="domain" description="HAMP" evidence="16">
    <location>
        <begin position="182"/>
        <end position="234"/>
    </location>
</feature>
<proteinExistence type="predicted"/>
<keyword evidence="10" id="KW-0067">ATP-binding</keyword>
<dbReference type="GO" id="GO:0005524">
    <property type="term" value="F:ATP binding"/>
    <property type="evidence" value="ECO:0007669"/>
    <property type="project" value="UniProtKB-KW"/>
</dbReference>
<dbReference type="SMART" id="SM00387">
    <property type="entry name" value="HATPase_c"/>
    <property type="match status" value="1"/>
</dbReference>
<evidence type="ECO:0000259" key="15">
    <source>
        <dbReference type="PROSITE" id="PS50109"/>
    </source>
</evidence>
<dbReference type="CDD" id="cd00082">
    <property type="entry name" value="HisKA"/>
    <property type="match status" value="1"/>
</dbReference>
<keyword evidence="7 14" id="KW-0812">Transmembrane</keyword>
<name>A0A242BGF2_ENTFC</name>
<evidence type="ECO:0000313" key="17">
    <source>
        <dbReference type="EMBL" id="OTN94575.1"/>
    </source>
</evidence>
<evidence type="ECO:0000313" key="18">
    <source>
        <dbReference type="Proteomes" id="UP000194885"/>
    </source>
</evidence>
<feature type="transmembrane region" description="Helical" evidence="14">
    <location>
        <begin position="159"/>
        <end position="180"/>
    </location>
</feature>
<evidence type="ECO:0000256" key="12">
    <source>
        <dbReference type="ARBA" id="ARBA00023012"/>
    </source>
</evidence>
<dbReference type="SMART" id="SM00304">
    <property type="entry name" value="HAMP"/>
    <property type="match status" value="1"/>
</dbReference>
<evidence type="ECO:0000256" key="2">
    <source>
        <dbReference type="ARBA" id="ARBA00004651"/>
    </source>
</evidence>
<keyword evidence="12" id="KW-0902">Two-component regulatory system</keyword>
<dbReference type="PROSITE" id="PS50109">
    <property type="entry name" value="HIS_KIN"/>
    <property type="match status" value="1"/>
</dbReference>
<dbReference type="InterPro" id="IPR004358">
    <property type="entry name" value="Sig_transdc_His_kin-like_C"/>
</dbReference>
<dbReference type="InterPro" id="IPR050398">
    <property type="entry name" value="HssS/ArlS-like"/>
</dbReference>
<evidence type="ECO:0000259" key="16">
    <source>
        <dbReference type="PROSITE" id="PS50885"/>
    </source>
</evidence>
<keyword evidence="9" id="KW-0418">Kinase</keyword>
<evidence type="ECO:0000256" key="7">
    <source>
        <dbReference type="ARBA" id="ARBA00022692"/>
    </source>
</evidence>
<dbReference type="Pfam" id="PF00672">
    <property type="entry name" value="HAMP"/>
    <property type="match status" value="1"/>
</dbReference>
<dbReference type="SUPFAM" id="SSF158472">
    <property type="entry name" value="HAMP domain-like"/>
    <property type="match status" value="1"/>
</dbReference>
<dbReference type="EMBL" id="NGKW01000002">
    <property type="protein sequence ID" value="OTN94575.1"/>
    <property type="molecule type" value="Genomic_DNA"/>
</dbReference>
<evidence type="ECO:0000256" key="11">
    <source>
        <dbReference type="ARBA" id="ARBA00022989"/>
    </source>
</evidence>
<dbReference type="PRINTS" id="PR00344">
    <property type="entry name" value="BCTRLSENSOR"/>
</dbReference>
<evidence type="ECO:0000256" key="9">
    <source>
        <dbReference type="ARBA" id="ARBA00022777"/>
    </source>
</evidence>
<keyword evidence="8" id="KW-0547">Nucleotide-binding</keyword>
<dbReference type="PROSITE" id="PS50885">
    <property type="entry name" value="HAMP"/>
    <property type="match status" value="1"/>
</dbReference>
<dbReference type="EC" id="2.7.13.3" evidence="3"/>
<evidence type="ECO:0000256" key="1">
    <source>
        <dbReference type="ARBA" id="ARBA00000085"/>
    </source>
</evidence>
<keyword evidence="5" id="KW-0597">Phosphoprotein</keyword>
<dbReference type="Gene3D" id="1.10.287.130">
    <property type="match status" value="1"/>
</dbReference>
<dbReference type="AlphaFoldDB" id="A0A242BGF2"/>
<evidence type="ECO:0000256" key="14">
    <source>
        <dbReference type="SAM" id="Phobius"/>
    </source>
</evidence>
<evidence type="ECO:0000256" key="4">
    <source>
        <dbReference type="ARBA" id="ARBA00022475"/>
    </source>
</evidence>
<comment type="subcellular location">
    <subcellularLocation>
        <location evidence="2">Cell membrane</location>
        <topology evidence="2">Multi-pass membrane protein</topology>
    </subcellularLocation>
</comment>
<protein>
    <recommendedName>
        <fullName evidence="3">histidine kinase</fullName>
        <ecNumber evidence="3">2.7.13.3</ecNumber>
    </recommendedName>
</protein>
<evidence type="ECO:0000256" key="10">
    <source>
        <dbReference type="ARBA" id="ARBA00022840"/>
    </source>
</evidence>
<dbReference type="Pfam" id="PF00512">
    <property type="entry name" value="HisKA"/>
    <property type="match status" value="1"/>
</dbReference>
<dbReference type="Gene3D" id="3.30.565.10">
    <property type="entry name" value="Histidine kinase-like ATPase, C-terminal domain"/>
    <property type="match status" value="1"/>
</dbReference>
<keyword evidence="6" id="KW-0808">Transferase</keyword>
<evidence type="ECO:0000256" key="3">
    <source>
        <dbReference type="ARBA" id="ARBA00012438"/>
    </source>
</evidence>
<accession>A0A242BGF2</accession>
<organism evidence="17 18">
    <name type="scientific">Enterococcus faecium</name>
    <name type="common">Streptococcus faecium</name>
    <dbReference type="NCBI Taxonomy" id="1352"/>
    <lineage>
        <taxon>Bacteria</taxon>
        <taxon>Bacillati</taxon>
        <taxon>Bacillota</taxon>
        <taxon>Bacilli</taxon>
        <taxon>Lactobacillales</taxon>
        <taxon>Enterococcaceae</taxon>
        <taxon>Enterococcus</taxon>
    </lineage>
</organism>
<dbReference type="InterPro" id="IPR003660">
    <property type="entry name" value="HAMP_dom"/>
</dbReference>
<dbReference type="InterPro" id="IPR003594">
    <property type="entry name" value="HATPase_dom"/>
</dbReference>
<dbReference type="SUPFAM" id="SSF47384">
    <property type="entry name" value="Homodimeric domain of signal transducing histidine kinase"/>
    <property type="match status" value="1"/>
</dbReference>
<dbReference type="CDD" id="cd06225">
    <property type="entry name" value="HAMP"/>
    <property type="match status" value="1"/>
</dbReference>
<dbReference type="SUPFAM" id="SSF55874">
    <property type="entry name" value="ATPase domain of HSP90 chaperone/DNA topoisomerase II/histidine kinase"/>
    <property type="match status" value="1"/>
</dbReference>
<evidence type="ECO:0000256" key="13">
    <source>
        <dbReference type="ARBA" id="ARBA00023136"/>
    </source>
</evidence>
<comment type="caution">
    <text evidence="17">The sequence shown here is derived from an EMBL/GenBank/DDBJ whole genome shotgun (WGS) entry which is preliminary data.</text>
</comment>
<dbReference type="InterPro" id="IPR005467">
    <property type="entry name" value="His_kinase_dom"/>
</dbReference>
<gene>
    <name evidence="17" type="ORF">A5810_000818</name>
</gene>
<comment type="catalytic activity">
    <reaction evidence="1">
        <text>ATP + protein L-histidine = ADP + protein N-phospho-L-histidine.</text>
        <dbReference type="EC" id="2.7.13.3"/>
    </reaction>
</comment>
<dbReference type="Gene3D" id="6.10.340.10">
    <property type="match status" value="1"/>
</dbReference>
<keyword evidence="4" id="KW-1003">Cell membrane</keyword>
<dbReference type="InterPro" id="IPR036097">
    <property type="entry name" value="HisK_dim/P_sf"/>
</dbReference>
<dbReference type="CDD" id="cd00075">
    <property type="entry name" value="HATPase"/>
    <property type="match status" value="1"/>
</dbReference>
<sequence>MNLKYTSKVFFSLLFFFLLIYLVVSGFTLHAIYQRTVSQEKEVLVNQQKNLLLLLSTKTDGDETTDEMRKNGEFVAAAKIGEFEILDKKGKTVFTTKPTLFEKYEPPEELSNRTVEISDMSTVKNKQVLYSTSKIPDTAYRLATYHQAKNYEEIVKDSLVYFRLILLFLLLAIIPVTYFLTSMILKPINQLIFVAQHITEGKTKERAIVNTQDEIGKLGSSLNNMADKLSHDLETLRQAKEKQDLFVSSFSHEIRTPLTSIIGYAQMLKWEKLDQSAEESVDYILEESNRLKHLSNDILKLMELERTSVSLEEISTNMISDDLNKFLKGMKQGFTYTVELEPANILLDLNLFKLLAMNILANSLEAIAEDGTLVVKGIKEEKRYIMKFSDNGRGIPTENLSKVTDEFFTGNPSRTTKHLGLGLALVKKITELHNSSFDIESTLGTGTTITIDFALGGGNR</sequence>
<keyword evidence="13 14" id="KW-0472">Membrane</keyword>
<reference evidence="17 18" key="1">
    <citation type="submission" date="2017-05" db="EMBL/GenBank/DDBJ databases">
        <title>The Genome Sequence of Enterococcus faecium 7H8_DIV0219.</title>
        <authorList>
            <consortium name="The Broad Institute Genomics Platform"/>
            <consortium name="The Broad Institute Genomic Center for Infectious Diseases"/>
            <person name="Earl A."/>
            <person name="Manson A."/>
            <person name="Schwartman J."/>
            <person name="Gilmore M."/>
            <person name="Abouelleil A."/>
            <person name="Cao P."/>
            <person name="Chapman S."/>
            <person name="Cusick C."/>
            <person name="Shea T."/>
            <person name="Young S."/>
            <person name="Neafsey D."/>
            <person name="Nusbaum C."/>
            <person name="Birren B."/>
        </authorList>
    </citation>
    <scope>NUCLEOTIDE SEQUENCE [LARGE SCALE GENOMIC DNA]</scope>
    <source>
        <strain evidence="17 18">7H8_DIV0219</strain>
    </source>
</reference>
<feature type="transmembrane region" description="Helical" evidence="14">
    <location>
        <begin position="12"/>
        <end position="33"/>
    </location>
</feature>
<dbReference type="FunFam" id="1.10.287.130:FF:000001">
    <property type="entry name" value="Two-component sensor histidine kinase"/>
    <property type="match status" value="1"/>
</dbReference>
<dbReference type="PANTHER" id="PTHR45528:SF1">
    <property type="entry name" value="SENSOR HISTIDINE KINASE CPXA"/>
    <property type="match status" value="1"/>
</dbReference>
<evidence type="ECO:0000256" key="8">
    <source>
        <dbReference type="ARBA" id="ARBA00022741"/>
    </source>
</evidence>
<feature type="domain" description="Histidine kinase" evidence="15">
    <location>
        <begin position="249"/>
        <end position="457"/>
    </location>
</feature>
<evidence type="ECO:0000256" key="5">
    <source>
        <dbReference type="ARBA" id="ARBA00022553"/>
    </source>
</evidence>
<keyword evidence="11 14" id="KW-1133">Transmembrane helix</keyword>
<dbReference type="GO" id="GO:0000155">
    <property type="term" value="F:phosphorelay sensor kinase activity"/>
    <property type="evidence" value="ECO:0007669"/>
    <property type="project" value="InterPro"/>
</dbReference>
<dbReference type="Pfam" id="PF02518">
    <property type="entry name" value="HATPase_c"/>
    <property type="match status" value="1"/>
</dbReference>
<dbReference type="Proteomes" id="UP000194885">
    <property type="component" value="Unassembled WGS sequence"/>
</dbReference>
<dbReference type="GO" id="GO:0005886">
    <property type="term" value="C:plasma membrane"/>
    <property type="evidence" value="ECO:0007669"/>
    <property type="project" value="UniProtKB-SubCell"/>
</dbReference>
<dbReference type="InterPro" id="IPR003661">
    <property type="entry name" value="HisK_dim/P_dom"/>
</dbReference>
<evidence type="ECO:0000256" key="6">
    <source>
        <dbReference type="ARBA" id="ARBA00022679"/>
    </source>
</evidence>
<dbReference type="SMART" id="SM00388">
    <property type="entry name" value="HisKA"/>
    <property type="match status" value="1"/>
</dbReference>